<evidence type="ECO:0000313" key="2">
    <source>
        <dbReference type="EMBL" id="SDP96257.1"/>
    </source>
</evidence>
<organism evidence="2 3">
    <name type="scientific">Lentzea jiangxiensis</name>
    <dbReference type="NCBI Taxonomy" id="641025"/>
    <lineage>
        <taxon>Bacteria</taxon>
        <taxon>Bacillati</taxon>
        <taxon>Actinomycetota</taxon>
        <taxon>Actinomycetes</taxon>
        <taxon>Pseudonocardiales</taxon>
        <taxon>Pseudonocardiaceae</taxon>
        <taxon>Lentzea</taxon>
    </lineage>
</organism>
<keyword evidence="1" id="KW-0732">Signal</keyword>
<feature type="signal peptide" evidence="1">
    <location>
        <begin position="1"/>
        <end position="29"/>
    </location>
</feature>
<dbReference type="STRING" id="641025.SAMN05421507_12724"/>
<evidence type="ECO:0000256" key="1">
    <source>
        <dbReference type="SAM" id="SignalP"/>
    </source>
</evidence>
<accession>A0A1H0WZX7</accession>
<evidence type="ECO:0008006" key="4">
    <source>
        <dbReference type="Google" id="ProtNLM"/>
    </source>
</evidence>
<gene>
    <name evidence="2" type="ORF">SAMN05421507_12724</name>
</gene>
<reference evidence="3" key="1">
    <citation type="submission" date="2016-10" db="EMBL/GenBank/DDBJ databases">
        <authorList>
            <person name="Varghese N."/>
            <person name="Submissions S."/>
        </authorList>
    </citation>
    <scope>NUCLEOTIDE SEQUENCE [LARGE SCALE GENOMIC DNA]</scope>
    <source>
        <strain evidence="3">CGMCC 4.6609</strain>
    </source>
</reference>
<dbReference type="RefSeq" id="WP_090104713.1">
    <property type="nucleotide sequence ID" value="NZ_FNIX01000027.1"/>
</dbReference>
<feature type="chain" id="PRO_5011730630" description="Secreted protein" evidence="1">
    <location>
        <begin position="30"/>
        <end position="289"/>
    </location>
</feature>
<protein>
    <recommendedName>
        <fullName evidence="4">Secreted protein</fullName>
    </recommendedName>
</protein>
<proteinExistence type="predicted"/>
<dbReference type="EMBL" id="FNIX01000027">
    <property type="protein sequence ID" value="SDP96257.1"/>
    <property type="molecule type" value="Genomic_DNA"/>
</dbReference>
<dbReference type="Proteomes" id="UP000199691">
    <property type="component" value="Unassembled WGS sequence"/>
</dbReference>
<evidence type="ECO:0000313" key="3">
    <source>
        <dbReference type="Proteomes" id="UP000199691"/>
    </source>
</evidence>
<keyword evidence="3" id="KW-1185">Reference proteome</keyword>
<sequence>MRKFTALLGTAFAATAMVAATGQVVPAQAAPVSVQAVTTVHVKAVSEIDSNEPKSATANCPAGMVVTGGGFSTATGVGNDGSVVMDELLMGDTFVSGTAYEDADGTSKNWGVTVFAVCANPLPGYEIKLGRSAVIGSEHEKTAVATCSPGKSVMGGGFALSGATGDVVVDELLPGTSTVSTKAFEGKNGTTKNWFLDAYAVCAFQPAGWQIVNKAGPVHSSGKITTLECPAGKKVLGPMFDLTGSLGQAHMLSLLPQNVLREEVSIGALEDDDGTTNSWGLNNWQICAN</sequence>
<dbReference type="AlphaFoldDB" id="A0A1H0WZX7"/>
<dbReference type="OrthoDB" id="3544312at2"/>
<name>A0A1H0WZX7_9PSEU</name>